<feature type="transmembrane region" description="Helical" evidence="6">
    <location>
        <begin position="363"/>
        <end position="381"/>
    </location>
</feature>
<feature type="transmembrane region" description="Helical" evidence="6">
    <location>
        <begin position="142"/>
        <end position="162"/>
    </location>
</feature>
<feature type="transmembrane region" description="Helical" evidence="6">
    <location>
        <begin position="12"/>
        <end position="34"/>
    </location>
</feature>
<feature type="transmembrane region" description="Helical" evidence="6">
    <location>
        <begin position="83"/>
        <end position="102"/>
    </location>
</feature>
<sequence length="425" mass="49130">MRDINCKPNQNEVFIWNIMGSLFNSLLSVITLMVVTRMLQSDEADIFSIGWSISQIMATIGTYQIRMYQATDVTEKFKFGQYLIFRIFTLIVMIVCSVGYLLSKHYDIYKTIVIFIICLIRLVESLADVYEGYFQQKERLDLVGKAITYRIFLAIILFSASLMILRNLLISCLILLISYICSFIVFNVRYSLKVKAFDIKEKWTKNERWVWSLVKEGFPIFVNSFLMTAIINIPKIRIDYVIEQGRMESGMQTVFNILFMPASVLTLIYIVFRPLLTKMAIEWNAGRKKGFLKIVSMIFICLLGISIIVLVGSAWLGIPILSILYGLDLSKYRMELLIMITGGCLCTFSYVFDNALIVIRRQYLLLFSYVLSWLYIEIVIGKMVDKWGVLGAAFAYSTSMMVFLIVTFLIFIICLRKDGKELKEQ</sequence>
<dbReference type="Pfam" id="PF01943">
    <property type="entry name" value="Polysacc_synt"/>
    <property type="match status" value="1"/>
</dbReference>
<feature type="transmembrane region" description="Helical" evidence="6">
    <location>
        <begin position="253"/>
        <end position="272"/>
    </location>
</feature>
<evidence type="ECO:0000256" key="3">
    <source>
        <dbReference type="ARBA" id="ARBA00022692"/>
    </source>
</evidence>
<evidence type="ECO:0000256" key="6">
    <source>
        <dbReference type="SAM" id="Phobius"/>
    </source>
</evidence>
<dbReference type="AlphaFoldDB" id="A0A3E5GRQ4"/>
<dbReference type="InterPro" id="IPR050833">
    <property type="entry name" value="Poly_Biosynth_Transport"/>
</dbReference>
<dbReference type="PANTHER" id="PTHR30250">
    <property type="entry name" value="PST FAMILY PREDICTED COLANIC ACID TRANSPORTER"/>
    <property type="match status" value="1"/>
</dbReference>
<feature type="transmembrane region" description="Helical" evidence="6">
    <location>
        <begin position="46"/>
        <end position="63"/>
    </location>
</feature>
<accession>A0A3E5GRQ4</accession>
<dbReference type="GO" id="GO:0005886">
    <property type="term" value="C:plasma membrane"/>
    <property type="evidence" value="ECO:0007669"/>
    <property type="project" value="UniProtKB-SubCell"/>
</dbReference>
<proteinExistence type="predicted"/>
<evidence type="ECO:0000313" key="7">
    <source>
        <dbReference type="EMBL" id="RGO49838.1"/>
    </source>
</evidence>
<feature type="transmembrane region" description="Helical" evidence="6">
    <location>
        <begin position="168"/>
        <end position="188"/>
    </location>
</feature>
<evidence type="ECO:0000313" key="9">
    <source>
        <dbReference type="Proteomes" id="UP000261055"/>
    </source>
</evidence>
<comment type="caution">
    <text evidence="7">The sequence shown here is derived from an EMBL/GenBank/DDBJ whole genome shotgun (WGS) entry which is preliminary data.</text>
</comment>
<feature type="transmembrane region" description="Helical" evidence="6">
    <location>
        <begin position="209"/>
        <end position="233"/>
    </location>
</feature>
<gene>
    <name evidence="8" type="ORF">DW957_05915</name>
    <name evidence="7" type="ORF">DXB12_10200</name>
</gene>
<protein>
    <submittedName>
        <fullName evidence="7">Lipopolysaccharide biosynthesis protein</fullName>
    </submittedName>
</protein>
<keyword evidence="5 6" id="KW-0472">Membrane</keyword>
<name>A0A3E5GRQ4_9FIRM</name>
<keyword evidence="4 6" id="KW-1133">Transmembrane helix</keyword>
<keyword evidence="2" id="KW-1003">Cell membrane</keyword>
<dbReference type="Proteomes" id="UP000261055">
    <property type="component" value="Unassembled WGS sequence"/>
</dbReference>
<evidence type="ECO:0000256" key="4">
    <source>
        <dbReference type="ARBA" id="ARBA00022989"/>
    </source>
</evidence>
<dbReference type="EMBL" id="QSEW01000005">
    <property type="protein sequence ID" value="RHA00301.1"/>
    <property type="molecule type" value="Genomic_DNA"/>
</dbReference>
<dbReference type="Proteomes" id="UP000284962">
    <property type="component" value="Unassembled WGS sequence"/>
</dbReference>
<evidence type="ECO:0000313" key="8">
    <source>
        <dbReference type="EMBL" id="RHA00301.1"/>
    </source>
</evidence>
<dbReference type="RefSeq" id="WP_117613691.1">
    <property type="nucleotide sequence ID" value="NZ_QSVQ01000011.1"/>
</dbReference>
<evidence type="ECO:0000256" key="1">
    <source>
        <dbReference type="ARBA" id="ARBA00004651"/>
    </source>
</evidence>
<keyword evidence="3 6" id="KW-0812">Transmembrane</keyword>
<evidence type="ECO:0000256" key="5">
    <source>
        <dbReference type="ARBA" id="ARBA00023136"/>
    </source>
</evidence>
<reference evidence="9 10" key="1">
    <citation type="submission" date="2018-08" db="EMBL/GenBank/DDBJ databases">
        <title>A genome reference for cultivated species of the human gut microbiota.</title>
        <authorList>
            <person name="Zou Y."/>
            <person name="Xue W."/>
            <person name="Luo G."/>
        </authorList>
    </citation>
    <scope>NUCLEOTIDE SEQUENCE [LARGE SCALE GENOMIC DNA]</scope>
    <source>
        <strain evidence="8 10">AM46-16</strain>
        <strain evidence="7 9">OM02-12</strain>
    </source>
</reference>
<evidence type="ECO:0000313" key="10">
    <source>
        <dbReference type="Proteomes" id="UP000284962"/>
    </source>
</evidence>
<feature type="transmembrane region" description="Helical" evidence="6">
    <location>
        <begin position="393"/>
        <end position="415"/>
    </location>
</feature>
<organism evidence="7 9">
    <name type="scientific">Dorea formicigenerans</name>
    <dbReference type="NCBI Taxonomy" id="39486"/>
    <lineage>
        <taxon>Bacteria</taxon>
        <taxon>Bacillati</taxon>
        <taxon>Bacillota</taxon>
        <taxon>Clostridia</taxon>
        <taxon>Lachnospirales</taxon>
        <taxon>Lachnospiraceae</taxon>
        <taxon>Dorea</taxon>
    </lineage>
</organism>
<comment type="subcellular location">
    <subcellularLocation>
        <location evidence="1">Cell membrane</location>
        <topology evidence="1">Multi-pass membrane protein</topology>
    </subcellularLocation>
</comment>
<keyword evidence="9" id="KW-1185">Reference proteome</keyword>
<feature type="transmembrane region" description="Helical" evidence="6">
    <location>
        <begin position="108"/>
        <end position="130"/>
    </location>
</feature>
<feature type="transmembrane region" description="Helical" evidence="6">
    <location>
        <begin position="292"/>
        <end position="316"/>
    </location>
</feature>
<dbReference type="EMBL" id="QSVQ01000011">
    <property type="protein sequence ID" value="RGO49838.1"/>
    <property type="molecule type" value="Genomic_DNA"/>
</dbReference>
<dbReference type="PANTHER" id="PTHR30250:SF11">
    <property type="entry name" value="O-ANTIGEN TRANSPORTER-RELATED"/>
    <property type="match status" value="1"/>
</dbReference>
<evidence type="ECO:0000256" key="2">
    <source>
        <dbReference type="ARBA" id="ARBA00022475"/>
    </source>
</evidence>
<dbReference type="InterPro" id="IPR002797">
    <property type="entry name" value="Polysacc_synth"/>
</dbReference>
<feature type="transmembrane region" description="Helical" evidence="6">
    <location>
        <begin position="336"/>
        <end position="356"/>
    </location>
</feature>